<evidence type="ECO:0000256" key="7">
    <source>
        <dbReference type="SAM" id="MobiDB-lite"/>
    </source>
</evidence>
<keyword evidence="12" id="KW-1185">Reference proteome</keyword>
<evidence type="ECO:0000313" key="11">
    <source>
        <dbReference type="EMBL" id="KAK5860668.1"/>
    </source>
</evidence>
<feature type="domain" description="Ig-like" evidence="10">
    <location>
        <begin position="23"/>
        <end position="122"/>
    </location>
</feature>
<dbReference type="InterPro" id="IPR007110">
    <property type="entry name" value="Ig-like_dom"/>
</dbReference>
<feature type="region of interest" description="Disordered" evidence="7">
    <location>
        <begin position="231"/>
        <end position="250"/>
    </location>
</feature>
<dbReference type="Proteomes" id="UP001346869">
    <property type="component" value="Unassembled WGS sequence"/>
</dbReference>
<evidence type="ECO:0000256" key="2">
    <source>
        <dbReference type="ARBA" id="ARBA00022729"/>
    </source>
</evidence>
<dbReference type="InterPro" id="IPR003599">
    <property type="entry name" value="Ig_sub"/>
</dbReference>
<dbReference type="EMBL" id="JAUZQC010000013">
    <property type="protein sequence ID" value="KAK5860668.1"/>
    <property type="molecule type" value="Genomic_DNA"/>
</dbReference>
<accession>A0AAN8AI20</accession>
<dbReference type="InterPro" id="IPR036179">
    <property type="entry name" value="Ig-like_dom_sf"/>
</dbReference>
<feature type="compositionally biased region" description="Low complexity" evidence="7">
    <location>
        <begin position="235"/>
        <end position="250"/>
    </location>
</feature>
<dbReference type="InterPro" id="IPR015621">
    <property type="entry name" value="IL-1_rcpt_fam"/>
</dbReference>
<comment type="caution">
    <text evidence="11">The sequence shown here is derived from an EMBL/GenBank/DDBJ whole genome shotgun (WGS) entry which is preliminary data.</text>
</comment>
<dbReference type="PROSITE" id="PS50835">
    <property type="entry name" value="IG_LIKE"/>
    <property type="match status" value="3"/>
</dbReference>
<keyword evidence="5" id="KW-0325">Glycoprotein</keyword>
<keyword evidence="8" id="KW-1133">Transmembrane helix</keyword>
<evidence type="ECO:0000259" key="10">
    <source>
        <dbReference type="PROSITE" id="PS50835"/>
    </source>
</evidence>
<comment type="similarity">
    <text evidence="1">Belongs to the interleukin-1 receptor family.</text>
</comment>
<dbReference type="Gene3D" id="2.60.40.10">
    <property type="entry name" value="Immunoglobulins"/>
    <property type="match status" value="3"/>
</dbReference>
<dbReference type="PANTHER" id="PTHR11890:SF18">
    <property type="entry name" value="LYMPHOCYTE ACTIVATION GENE 3 PROTEIN"/>
    <property type="match status" value="1"/>
</dbReference>
<dbReference type="GO" id="GO:0004908">
    <property type="term" value="F:interleukin-1 receptor activity"/>
    <property type="evidence" value="ECO:0007669"/>
    <property type="project" value="InterPro"/>
</dbReference>
<feature type="chain" id="PRO_5042912504" description="Ig-like domain-containing protein" evidence="9">
    <location>
        <begin position="19"/>
        <end position="425"/>
    </location>
</feature>
<evidence type="ECO:0000313" key="12">
    <source>
        <dbReference type="Proteomes" id="UP001346869"/>
    </source>
</evidence>
<dbReference type="PANTHER" id="PTHR11890">
    <property type="entry name" value="INTERLEUKIN-1 RECEPTOR FAMILY MEMBER"/>
    <property type="match status" value="1"/>
</dbReference>
<keyword evidence="2 9" id="KW-0732">Signal</keyword>
<dbReference type="PRINTS" id="PR01536">
    <property type="entry name" value="INTRLKN1R12F"/>
</dbReference>
<sequence length="425" mass="47217">MLRSGWMFTVILIQHVGGIPLLPPLAMEGGCFLASEEVDIFVLEGEAIILSCPMFDGVLEKRNIAPPNANYLITKDNGMEGVSFQGEGRVQQREKQLWFLPAEASDSGEYTCNYRNETYCVTGNITLRVYESRSVDQEKLTSKVEVEVGENLRYACPSLDDFNDTETLIEWNKDPRRGRAGPFSQARGRLIIPAVRHSHAGQYTCRLTVLIDEQPYRVSRSIALIVRGVDPEPPSTTSSTLHDLSSTSDSEILSSSSSTVYTPVIRPPVIVSPKNGTVFESLHGSGLELFCKVLTECQTAESTVVTWLVNDQSVETSYLDGRALQGGRRVTAESEVCQVELRLLIVAMTNEDVNTELKCVAQNKGGRQEVVALLQLEDTTSTWLLVATVAACFFLTVVSIFLYVLFKPKRTKKMDYFLARQNSTF</sequence>
<feature type="transmembrane region" description="Helical" evidence="8">
    <location>
        <begin position="383"/>
        <end position="406"/>
    </location>
</feature>
<dbReference type="InterPro" id="IPR013783">
    <property type="entry name" value="Ig-like_fold"/>
</dbReference>
<feature type="signal peptide" evidence="9">
    <location>
        <begin position="1"/>
        <end position="18"/>
    </location>
</feature>
<gene>
    <name evidence="11" type="ORF">PBY51_022129</name>
</gene>
<reference evidence="11 12" key="1">
    <citation type="journal article" date="2023" name="Genes (Basel)">
        <title>Chromosome-Level Genome Assembly and Circadian Gene Repertoire of the Patagonia Blennie Eleginops maclovinus-The Closest Ancestral Proxy of Antarctic Cryonotothenioids.</title>
        <authorList>
            <person name="Cheng C.C."/>
            <person name="Rivera-Colon A.G."/>
            <person name="Minhas B.F."/>
            <person name="Wilson L."/>
            <person name="Rayamajhi N."/>
            <person name="Vargas-Chacoff L."/>
            <person name="Catchen J.M."/>
        </authorList>
    </citation>
    <scope>NUCLEOTIDE SEQUENCE [LARGE SCALE GENOMIC DNA]</scope>
    <source>
        <strain evidence="11">JMC-PN-2008</strain>
    </source>
</reference>
<keyword evidence="8" id="KW-0472">Membrane</keyword>
<keyword evidence="3" id="KW-0677">Repeat</keyword>
<feature type="domain" description="Ig-like" evidence="10">
    <location>
        <begin position="138"/>
        <end position="223"/>
    </location>
</feature>
<dbReference type="InterPro" id="IPR004074">
    <property type="entry name" value="IL-1_rcpt_I/II-typ"/>
</dbReference>
<keyword evidence="6" id="KW-0393">Immunoglobulin domain</keyword>
<feature type="domain" description="Ig-like" evidence="10">
    <location>
        <begin position="267"/>
        <end position="372"/>
    </location>
</feature>
<evidence type="ECO:0000256" key="9">
    <source>
        <dbReference type="SAM" id="SignalP"/>
    </source>
</evidence>
<evidence type="ECO:0000256" key="6">
    <source>
        <dbReference type="ARBA" id="ARBA00023319"/>
    </source>
</evidence>
<protein>
    <recommendedName>
        <fullName evidence="10">Ig-like domain-containing protein</fullName>
    </recommendedName>
</protein>
<keyword evidence="4" id="KW-1015">Disulfide bond</keyword>
<organism evidence="11 12">
    <name type="scientific">Eleginops maclovinus</name>
    <name type="common">Patagonian blennie</name>
    <name type="synonym">Eleginus maclovinus</name>
    <dbReference type="NCBI Taxonomy" id="56733"/>
    <lineage>
        <taxon>Eukaryota</taxon>
        <taxon>Metazoa</taxon>
        <taxon>Chordata</taxon>
        <taxon>Craniata</taxon>
        <taxon>Vertebrata</taxon>
        <taxon>Euteleostomi</taxon>
        <taxon>Actinopterygii</taxon>
        <taxon>Neopterygii</taxon>
        <taxon>Teleostei</taxon>
        <taxon>Neoteleostei</taxon>
        <taxon>Acanthomorphata</taxon>
        <taxon>Eupercaria</taxon>
        <taxon>Perciformes</taxon>
        <taxon>Notothenioidei</taxon>
        <taxon>Eleginopidae</taxon>
        <taxon>Eleginops</taxon>
    </lineage>
</organism>
<dbReference type="SUPFAM" id="SSF48726">
    <property type="entry name" value="Immunoglobulin"/>
    <property type="match status" value="3"/>
</dbReference>
<dbReference type="SMART" id="SM00409">
    <property type="entry name" value="IG"/>
    <property type="match status" value="3"/>
</dbReference>
<reference evidence="11 12" key="2">
    <citation type="journal article" date="2023" name="Mol. Biol. Evol.">
        <title>Genomics of Secondarily Temperate Adaptation in the Only Non-Antarctic Icefish.</title>
        <authorList>
            <person name="Rivera-Colon A.G."/>
            <person name="Rayamajhi N."/>
            <person name="Minhas B.F."/>
            <person name="Madrigal G."/>
            <person name="Bilyk K.T."/>
            <person name="Yoon V."/>
            <person name="Hune M."/>
            <person name="Gregory S."/>
            <person name="Cheng C.H.C."/>
            <person name="Catchen J.M."/>
        </authorList>
    </citation>
    <scope>NUCLEOTIDE SEQUENCE [LARGE SCALE GENOMIC DNA]</scope>
    <source>
        <strain evidence="11">JMC-PN-2008</strain>
    </source>
</reference>
<proteinExistence type="inferred from homology"/>
<name>A0AAN8AI20_ELEMC</name>
<dbReference type="AlphaFoldDB" id="A0AAN8AI20"/>
<evidence type="ECO:0000256" key="5">
    <source>
        <dbReference type="ARBA" id="ARBA00023180"/>
    </source>
</evidence>
<evidence type="ECO:0000256" key="3">
    <source>
        <dbReference type="ARBA" id="ARBA00022737"/>
    </source>
</evidence>
<keyword evidence="8" id="KW-0812">Transmembrane</keyword>
<evidence type="ECO:0000256" key="8">
    <source>
        <dbReference type="SAM" id="Phobius"/>
    </source>
</evidence>
<evidence type="ECO:0000256" key="4">
    <source>
        <dbReference type="ARBA" id="ARBA00023157"/>
    </source>
</evidence>
<evidence type="ECO:0000256" key="1">
    <source>
        <dbReference type="ARBA" id="ARBA00009752"/>
    </source>
</evidence>